<evidence type="ECO:0000313" key="2">
    <source>
        <dbReference type="EMBL" id="PZG00914.1"/>
    </source>
</evidence>
<proteinExistence type="predicted"/>
<evidence type="ECO:0000259" key="1">
    <source>
        <dbReference type="PROSITE" id="PS50801"/>
    </source>
</evidence>
<comment type="caution">
    <text evidence="2">The sequence shown here is derived from an EMBL/GenBank/DDBJ whole genome shotgun (WGS) entry which is preliminary data.</text>
</comment>
<keyword evidence="3" id="KW-1185">Reference proteome</keyword>
<dbReference type="InterPro" id="IPR058548">
    <property type="entry name" value="MlaB-like_STAS"/>
</dbReference>
<name>A0A2W2E7N9_9ACTN</name>
<reference evidence="2 3" key="1">
    <citation type="submission" date="2018-01" db="EMBL/GenBank/DDBJ databases">
        <title>Draft genome sequence of Jishengella endophytica.</title>
        <authorList>
            <person name="Sahin N."/>
            <person name="Ay H."/>
            <person name="Saygin H."/>
        </authorList>
    </citation>
    <scope>NUCLEOTIDE SEQUENCE [LARGE SCALE GENOMIC DNA]</scope>
    <source>
        <strain evidence="2 3">DSM 45430</strain>
    </source>
</reference>
<dbReference type="PROSITE" id="PS50801">
    <property type="entry name" value="STAS"/>
    <property type="match status" value="1"/>
</dbReference>
<gene>
    <name evidence="2" type="ORF">C1I93_01185</name>
</gene>
<dbReference type="SUPFAM" id="SSF52091">
    <property type="entry name" value="SpoIIaa-like"/>
    <property type="match status" value="1"/>
</dbReference>
<dbReference type="CDD" id="cd07043">
    <property type="entry name" value="STAS_anti-anti-sigma_factors"/>
    <property type="match status" value="1"/>
</dbReference>
<dbReference type="Proteomes" id="UP000248627">
    <property type="component" value="Unassembled WGS sequence"/>
</dbReference>
<dbReference type="AlphaFoldDB" id="A0A2W2E7N9"/>
<feature type="domain" description="STAS" evidence="1">
    <location>
        <begin position="31"/>
        <end position="126"/>
    </location>
</feature>
<dbReference type="Pfam" id="PF13466">
    <property type="entry name" value="STAS_2"/>
    <property type="match status" value="1"/>
</dbReference>
<evidence type="ECO:0000313" key="3">
    <source>
        <dbReference type="Proteomes" id="UP000248627"/>
    </source>
</evidence>
<organism evidence="2 3">
    <name type="scientific">Micromonospora endophytica</name>
    <dbReference type="NCBI Taxonomy" id="515350"/>
    <lineage>
        <taxon>Bacteria</taxon>
        <taxon>Bacillati</taxon>
        <taxon>Actinomycetota</taxon>
        <taxon>Actinomycetes</taxon>
        <taxon>Micromonosporales</taxon>
        <taxon>Micromonosporaceae</taxon>
        <taxon>Micromonospora</taxon>
    </lineage>
</organism>
<sequence length="141" mass="15760">MIGDEQAMMLTSESERQLEVTAQNSPPGLCLRGEVDLFTVPELEVALETVLAAPGDVTIDLHQLTFIDVLGSRALARAAIQLRRGGRRMRLRGASMQLRRMLHVLGWARLFEFPLLDDVARPAQRAVAVRLRQRPEHVRAA</sequence>
<dbReference type="InterPro" id="IPR036513">
    <property type="entry name" value="STAS_dom_sf"/>
</dbReference>
<dbReference type="InterPro" id="IPR002645">
    <property type="entry name" value="STAS_dom"/>
</dbReference>
<protein>
    <recommendedName>
        <fullName evidence="1">STAS domain-containing protein</fullName>
    </recommendedName>
</protein>
<accession>A0A2W2E7N9</accession>
<dbReference type="EMBL" id="POTX01000003">
    <property type="protein sequence ID" value="PZG00914.1"/>
    <property type="molecule type" value="Genomic_DNA"/>
</dbReference>
<dbReference type="Gene3D" id="3.30.750.24">
    <property type="entry name" value="STAS domain"/>
    <property type="match status" value="1"/>
</dbReference>